<dbReference type="AlphaFoldDB" id="A0A9E7AGQ7"/>
<evidence type="ECO:0000256" key="1">
    <source>
        <dbReference type="SAM" id="Phobius"/>
    </source>
</evidence>
<reference evidence="2" key="1">
    <citation type="submission" date="2022-05" db="EMBL/GenBank/DDBJ databases">
        <title>Using nanopore sequencing to obtain complete genomes from saliva samples.</title>
        <authorList>
            <person name="Baker J.L."/>
        </authorList>
    </citation>
    <scope>NUCLEOTIDE SEQUENCE</scope>
    <source>
        <strain evidence="2">JCVI-JB-Ag32</strain>
    </source>
</reference>
<keyword evidence="1" id="KW-0472">Membrane</keyword>
<dbReference type="KEGG" id="agh:M3I41_02175"/>
<keyword evidence="1" id="KW-0812">Transmembrane</keyword>
<name>A0A9E7AGQ7_9ACTO</name>
<dbReference type="EMBL" id="CP097095">
    <property type="protein sequence ID" value="UQF80110.1"/>
    <property type="molecule type" value="Genomic_DNA"/>
</dbReference>
<gene>
    <name evidence="2" type="ORF">M3I41_02175</name>
</gene>
<sequence>MFAQIVMTLLALVDCAAVVYVLFAGKRSFYDRMIYTLIIFIVPFAGAAFAAYKHYYWLKEN</sequence>
<evidence type="ECO:0000313" key="2">
    <source>
        <dbReference type="EMBL" id="UQF80110.1"/>
    </source>
</evidence>
<feature type="transmembrane region" description="Helical" evidence="1">
    <location>
        <begin position="33"/>
        <end position="52"/>
    </location>
</feature>
<evidence type="ECO:0000313" key="3">
    <source>
        <dbReference type="Proteomes" id="UP000830236"/>
    </source>
</evidence>
<accession>A0A9E7AGQ7</accession>
<dbReference type="Proteomes" id="UP000830236">
    <property type="component" value="Chromosome"/>
</dbReference>
<organism evidence="2 3">
    <name type="scientific">Actinomyces graevenitzii</name>
    <dbReference type="NCBI Taxonomy" id="55565"/>
    <lineage>
        <taxon>Bacteria</taxon>
        <taxon>Bacillati</taxon>
        <taxon>Actinomycetota</taxon>
        <taxon>Actinomycetes</taxon>
        <taxon>Actinomycetales</taxon>
        <taxon>Actinomycetaceae</taxon>
        <taxon>Actinomyces</taxon>
    </lineage>
</organism>
<keyword evidence="1" id="KW-1133">Transmembrane helix</keyword>
<protein>
    <submittedName>
        <fullName evidence="2">Uncharacterized protein</fullName>
    </submittedName>
</protein>
<proteinExistence type="predicted"/>